<dbReference type="Gene3D" id="3.40.50.2000">
    <property type="entry name" value="Glycogen Phosphorylase B"/>
    <property type="match status" value="5"/>
</dbReference>
<evidence type="ECO:0000256" key="3">
    <source>
        <dbReference type="ARBA" id="ARBA00022679"/>
    </source>
</evidence>
<evidence type="ECO:0000256" key="4">
    <source>
        <dbReference type="RuleBase" id="RU003718"/>
    </source>
</evidence>
<evidence type="ECO:0000256" key="2">
    <source>
        <dbReference type="ARBA" id="ARBA00022676"/>
    </source>
</evidence>
<sequence length="506" mass="56026">MVSFPGQGHINPLLRLAKCLASKGLSITFTTTANVGKMLENSNKNITQTTAIGSGDLRFEFFSDGWEDDDPRRHDLDLLVPQIESSGRDFITRFITQHAQDHNRPLSCIINNAFIPWVVDLATEHAIPSAVLWVQSIAVYSAYNHYFHELASFPTPEHPHVSTQIPGLPSLDFDEIPSFLHPSSPYVSLRNAILEQFKNLSKAFRVLVDSFDELEHEQIQMLSASTNAVGAFEDEQEVVLEQSKIASHRRLPINPIQTISIDTPTSTLIPRVVPISPLPFAAPIIPTQHKQIKTTPMITPVGPLIKFSTGDHEAVIRADMWSAADECLTWLDSHPPSSVVYVSFGSIVSLSKEQLAEMAFGILDAGVPFLWSFRPPFTKHESHSGLPEGFLDQVNHYKKKCLVVEWAPQDLVLAHSSVSCFVTHCGWNSSLESLGSGVPVVAFPQWGDQGDVVRCIREVTSGERAEEIRKNALKWRKAAEDAVAPGGSSDRNVEAFVDEIKSLARK</sequence>
<dbReference type="EC" id="2.4.1.-" evidence="5"/>
<gene>
    <name evidence="6" type="ORF">Scep_001032</name>
</gene>
<evidence type="ECO:0000313" key="7">
    <source>
        <dbReference type="Proteomes" id="UP001419268"/>
    </source>
</evidence>
<dbReference type="Pfam" id="PF00201">
    <property type="entry name" value="UDPGT"/>
    <property type="match status" value="1"/>
</dbReference>
<dbReference type="FunFam" id="3.40.50.2000:FF:000056">
    <property type="entry name" value="Glycosyltransferase"/>
    <property type="match status" value="1"/>
</dbReference>
<accession>A0AAP0L7N6</accession>
<dbReference type="CDD" id="cd03784">
    <property type="entry name" value="GT1_Gtf-like"/>
    <property type="match status" value="1"/>
</dbReference>
<dbReference type="SUPFAM" id="SSF53756">
    <property type="entry name" value="UDP-Glycosyltransferase/glycogen phosphorylase"/>
    <property type="match status" value="2"/>
</dbReference>
<dbReference type="PANTHER" id="PTHR11926:SF986">
    <property type="entry name" value="UDP-GLYCOSYLTRANSFERASE 84A1"/>
    <property type="match status" value="1"/>
</dbReference>
<dbReference type="PANTHER" id="PTHR11926">
    <property type="entry name" value="GLUCOSYL/GLUCURONOSYL TRANSFERASES"/>
    <property type="match status" value="1"/>
</dbReference>
<evidence type="ECO:0000256" key="5">
    <source>
        <dbReference type="RuleBase" id="RU362057"/>
    </source>
</evidence>
<organism evidence="6 7">
    <name type="scientific">Stephania cephalantha</name>
    <dbReference type="NCBI Taxonomy" id="152367"/>
    <lineage>
        <taxon>Eukaryota</taxon>
        <taxon>Viridiplantae</taxon>
        <taxon>Streptophyta</taxon>
        <taxon>Embryophyta</taxon>
        <taxon>Tracheophyta</taxon>
        <taxon>Spermatophyta</taxon>
        <taxon>Magnoliopsida</taxon>
        <taxon>Ranunculales</taxon>
        <taxon>Menispermaceae</taxon>
        <taxon>Menispermoideae</taxon>
        <taxon>Cissampelideae</taxon>
        <taxon>Stephania</taxon>
    </lineage>
</organism>
<reference evidence="6 7" key="1">
    <citation type="submission" date="2024-01" db="EMBL/GenBank/DDBJ databases">
        <title>Genome assemblies of Stephania.</title>
        <authorList>
            <person name="Yang L."/>
        </authorList>
    </citation>
    <scope>NUCLEOTIDE SEQUENCE [LARGE SCALE GENOMIC DNA]</scope>
    <source>
        <strain evidence="6">JXDWG</strain>
        <tissue evidence="6">Leaf</tissue>
    </source>
</reference>
<keyword evidence="7" id="KW-1185">Reference proteome</keyword>
<proteinExistence type="inferred from homology"/>
<dbReference type="GO" id="GO:0080043">
    <property type="term" value="F:quercetin 3-O-glucosyltransferase activity"/>
    <property type="evidence" value="ECO:0007669"/>
    <property type="project" value="TreeGrafter"/>
</dbReference>
<dbReference type="EMBL" id="JBBNAG010000001">
    <property type="protein sequence ID" value="KAK9165841.1"/>
    <property type="molecule type" value="Genomic_DNA"/>
</dbReference>
<comment type="similarity">
    <text evidence="1 4">Belongs to the UDP-glycosyltransferase family.</text>
</comment>
<dbReference type="PROSITE" id="PS00375">
    <property type="entry name" value="UDPGT"/>
    <property type="match status" value="1"/>
</dbReference>
<dbReference type="InterPro" id="IPR035595">
    <property type="entry name" value="UDP_glycos_trans_CS"/>
</dbReference>
<evidence type="ECO:0000313" key="6">
    <source>
        <dbReference type="EMBL" id="KAK9165841.1"/>
    </source>
</evidence>
<dbReference type="Proteomes" id="UP001419268">
    <property type="component" value="Unassembled WGS sequence"/>
</dbReference>
<comment type="caution">
    <text evidence="6">The sequence shown here is derived from an EMBL/GenBank/DDBJ whole genome shotgun (WGS) entry which is preliminary data.</text>
</comment>
<keyword evidence="2 4" id="KW-0328">Glycosyltransferase</keyword>
<dbReference type="GO" id="GO:0080044">
    <property type="term" value="F:quercetin 7-O-glucosyltransferase activity"/>
    <property type="evidence" value="ECO:0007669"/>
    <property type="project" value="TreeGrafter"/>
</dbReference>
<keyword evidence="3 4" id="KW-0808">Transferase</keyword>
<name>A0AAP0L7N6_9MAGN</name>
<evidence type="ECO:0000256" key="1">
    <source>
        <dbReference type="ARBA" id="ARBA00009995"/>
    </source>
</evidence>
<dbReference type="InterPro" id="IPR002213">
    <property type="entry name" value="UDP_glucos_trans"/>
</dbReference>
<dbReference type="AlphaFoldDB" id="A0AAP0L7N6"/>
<protein>
    <recommendedName>
        <fullName evidence="5">Glycosyltransferase</fullName>
        <ecNumber evidence="5">2.4.1.-</ecNumber>
    </recommendedName>
</protein>